<evidence type="ECO:0000256" key="1">
    <source>
        <dbReference type="SAM" id="MobiDB-lite"/>
    </source>
</evidence>
<accession>A0A4R4YKJ1</accession>
<gene>
    <name evidence="2" type="ORF">E1286_24115</name>
</gene>
<feature type="compositionally biased region" description="Basic and acidic residues" evidence="1">
    <location>
        <begin position="109"/>
        <end position="123"/>
    </location>
</feature>
<dbReference type="RefSeq" id="WP_132615711.1">
    <property type="nucleotide sequence ID" value="NZ_SMKQ01000079.1"/>
</dbReference>
<feature type="region of interest" description="Disordered" evidence="1">
    <location>
        <begin position="92"/>
        <end position="123"/>
    </location>
</feature>
<evidence type="ECO:0000313" key="2">
    <source>
        <dbReference type="EMBL" id="TDD45406.1"/>
    </source>
</evidence>
<evidence type="ECO:0000313" key="3">
    <source>
        <dbReference type="Proteomes" id="UP000295302"/>
    </source>
</evidence>
<feature type="compositionally biased region" description="Pro residues" evidence="1">
    <location>
        <begin position="1"/>
        <end position="14"/>
    </location>
</feature>
<dbReference type="EMBL" id="SMKQ01000079">
    <property type="protein sequence ID" value="TDD45406.1"/>
    <property type="molecule type" value="Genomic_DNA"/>
</dbReference>
<name>A0A4R4YKJ1_9ACTN</name>
<sequence>MAKKPPSPWLPPGTPLHLGVPLRRRQPAHHHQLPEGLLMKWIVRLVEQRIPYGPFDDEQEARRFADFLTTEVDPAAVEPLRSPTTELLNWRDATQERAARPSVRGGPDIGHDANRDYFEEQGT</sequence>
<keyword evidence="3" id="KW-1185">Reference proteome</keyword>
<proteinExistence type="predicted"/>
<feature type="region of interest" description="Disordered" evidence="1">
    <location>
        <begin position="1"/>
        <end position="29"/>
    </location>
</feature>
<comment type="caution">
    <text evidence="2">The sequence shown here is derived from an EMBL/GenBank/DDBJ whole genome shotgun (WGS) entry which is preliminary data.</text>
</comment>
<organism evidence="2 3">
    <name type="scientific">Nonomuraea terrae</name>
    <dbReference type="NCBI Taxonomy" id="2530383"/>
    <lineage>
        <taxon>Bacteria</taxon>
        <taxon>Bacillati</taxon>
        <taxon>Actinomycetota</taxon>
        <taxon>Actinomycetes</taxon>
        <taxon>Streptosporangiales</taxon>
        <taxon>Streptosporangiaceae</taxon>
        <taxon>Nonomuraea</taxon>
    </lineage>
</organism>
<dbReference type="OrthoDB" id="9837964at2"/>
<protein>
    <submittedName>
        <fullName evidence="2">Uncharacterized protein</fullName>
    </submittedName>
</protein>
<dbReference type="AlphaFoldDB" id="A0A4R4YKJ1"/>
<dbReference type="Proteomes" id="UP000295302">
    <property type="component" value="Unassembled WGS sequence"/>
</dbReference>
<reference evidence="2 3" key="1">
    <citation type="submission" date="2019-03" db="EMBL/GenBank/DDBJ databases">
        <title>Draft genome sequences of novel Actinobacteria.</title>
        <authorList>
            <person name="Sahin N."/>
            <person name="Ay H."/>
            <person name="Saygin H."/>
        </authorList>
    </citation>
    <scope>NUCLEOTIDE SEQUENCE [LARGE SCALE GENOMIC DNA]</scope>
    <source>
        <strain evidence="2 3">CH32</strain>
    </source>
</reference>